<gene>
    <name evidence="1" type="ORF">TNCT_470671</name>
</gene>
<evidence type="ECO:0000313" key="2">
    <source>
        <dbReference type="Proteomes" id="UP000887116"/>
    </source>
</evidence>
<name>A0A8X6HNF1_TRICU</name>
<proteinExistence type="predicted"/>
<keyword evidence="2" id="KW-1185">Reference proteome</keyword>
<comment type="caution">
    <text evidence="1">The sequence shown here is derived from an EMBL/GenBank/DDBJ whole genome shotgun (WGS) entry which is preliminary data.</text>
</comment>
<dbReference type="Proteomes" id="UP000887116">
    <property type="component" value="Unassembled WGS sequence"/>
</dbReference>
<sequence>MACNIILQFFFTAKKLLHQTIESLLGTLLIYRQQLFPHIISVLQTDVNSALLSSILPTRISCARESSLTKAFFAFSYAAIASAEASAGNLGIPDLYKQHHEHRDVATRVQFAASIYSNLQLPQAFQYEL</sequence>
<accession>A0A8X6HNF1</accession>
<organism evidence="1 2">
    <name type="scientific">Trichonephila clavata</name>
    <name type="common">Joro spider</name>
    <name type="synonym">Nephila clavata</name>
    <dbReference type="NCBI Taxonomy" id="2740835"/>
    <lineage>
        <taxon>Eukaryota</taxon>
        <taxon>Metazoa</taxon>
        <taxon>Ecdysozoa</taxon>
        <taxon>Arthropoda</taxon>
        <taxon>Chelicerata</taxon>
        <taxon>Arachnida</taxon>
        <taxon>Araneae</taxon>
        <taxon>Araneomorphae</taxon>
        <taxon>Entelegynae</taxon>
        <taxon>Araneoidea</taxon>
        <taxon>Nephilidae</taxon>
        <taxon>Trichonephila</taxon>
    </lineage>
</organism>
<dbReference type="EMBL" id="BMAO01038765">
    <property type="protein sequence ID" value="GFR26969.1"/>
    <property type="molecule type" value="Genomic_DNA"/>
</dbReference>
<dbReference type="AlphaFoldDB" id="A0A8X6HNF1"/>
<reference evidence="1" key="1">
    <citation type="submission" date="2020-07" db="EMBL/GenBank/DDBJ databases">
        <title>Multicomponent nature underlies the extraordinary mechanical properties of spider dragline silk.</title>
        <authorList>
            <person name="Kono N."/>
            <person name="Nakamura H."/>
            <person name="Mori M."/>
            <person name="Yoshida Y."/>
            <person name="Ohtoshi R."/>
            <person name="Malay A.D."/>
            <person name="Moran D.A.P."/>
            <person name="Tomita M."/>
            <person name="Numata K."/>
            <person name="Arakawa K."/>
        </authorList>
    </citation>
    <scope>NUCLEOTIDE SEQUENCE</scope>
</reference>
<protein>
    <submittedName>
        <fullName evidence="1">Uncharacterized protein</fullName>
    </submittedName>
</protein>
<evidence type="ECO:0000313" key="1">
    <source>
        <dbReference type="EMBL" id="GFR26969.1"/>
    </source>
</evidence>